<gene>
    <name evidence="3" type="ORF">C7957_102103</name>
</gene>
<dbReference type="PRINTS" id="PR00080">
    <property type="entry name" value="SDRFAMILY"/>
</dbReference>
<comment type="caution">
    <text evidence="3">The sequence shown here is derived from an EMBL/GenBank/DDBJ whole genome shotgun (WGS) entry which is preliminary data.</text>
</comment>
<name>A0A4R6SJ03_9FIRM</name>
<dbReference type="RefSeq" id="WP_133529614.1">
    <property type="nucleotide sequence ID" value="NZ_SNXX01000002.1"/>
</dbReference>
<evidence type="ECO:0000256" key="1">
    <source>
        <dbReference type="ARBA" id="ARBA00023002"/>
    </source>
</evidence>
<dbReference type="SUPFAM" id="SSF51735">
    <property type="entry name" value="NAD(P)-binding Rossmann-fold domains"/>
    <property type="match status" value="1"/>
</dbReference>
<protein>
    <submittedName>
        <fullName evidence="3">NAD(P)-dependent dehydrogenase (Short-subunit alcohol dehydrogenase family)</fullName>
    </submittedName>
</protein>
<evidence type="ECO:0000256" key="2">
    <source>
        <dbReference type="RuleBase" id="RU000363"/>
    </source>
</evidence>
<reference evidence="3 4" key="1">
    <citation type="submission" date="2019-03" db="EMBL/GenBank/DDBJ databases">
        <title>Subsurface microbial communities from deep shales in Ohio and West Virginia, USA.</title>
        <authorList>
            <person name="Wrighton K."/>
        </authorList>
    </citation>
    <scope>NUCLEOTIDE SEQUENCE [LARGE SCALE GENOMIC DNA]</scope>
    <source>
        <strain evidence="3 4">MSL 7</strain>
    </source>
</reference>
<sequence>MKTILITGSTDGIGRETAKELADKGHRIIIHGRSQTKAQKVKEELDSINPEAEHKIVIADLNSQQQVLDLSNQLKDEEAKIDVLINNAGIYQNSLEFSEDQIEKTIAVNYHSHFILTLLLIPLLKESADPRIINFSSMVHAHNLNVDNIWDPINFNGSQAYSDSKLAMILFTFKLDKILDNITVNCLHPGVINTKLLRQGWGAGGSSVEKGAETPVYLALSDEVRGESGSYYVKKRKKKPTSAALRQELQDQLWNKSIEMIKYQEILNKIPDRFLEVQT</sequence>
<dbReference type="Pfam" id="PF00106">
    <property type="entry name" value="adh_short"/>
    <property type="match status" value="1"/>
</dbReference>
<dbReference type="Proteomes" id="UP000295176">
    <property type="component" value="Unassembled WGS sequence"/>
</dbReference>
<comment type="similarity">
    <text evidence="2">Belongs to the short-chain dehydrogenases/reductases (SDR) family.</text>
</comment>
<dbReference type="AlphaFoldDB" id="A0A4R6SJ03"/>
<evidence type="ECO:0000313" key="3">
    <source>
        <dbReference type="EMBL" id="TDQ04008.1"/>
    </source>
</evidence>
<organism evidence="3 4">
    <name type="scientific">Halanaerobium saccharolyticum</name>
    <dbReference type="NCBI Taxonomy" id="43595"/>
    <lineage>
        <taxon>Bacteria</taxon>
        <taxon>Bacillati</taxon>
        <taxon>Bacillota</taxon>
        <taxon>Clostridia</taxon>
        <taxon>Halanaerobiales</taxon>
        <taxon>Halanaerobiaceae</taxon>
        <taxon>Halanaerobium</taxon>
    </lineage>
</organism>
<dbReference type="InterPro" id="IPR002347">
    <property type="entry name" value="SDR_fam"/>
</dbReference>
<dbReference type="PRINTS" id="PR00081">
    <property type="entry name" value="GDHRDH"/>
</dbReference>
<dbReference type="Gene3D" id="3.40.50.720">
    <property type="entry name" value="NAD(P)-binding Rossmann-like Domain"/>
    <property type="match status" value="1"/>
</dbReference>
<dbReference type="PANTHER" id="PTHR43157:SF31">
    <property type="entry name" value="PHOSPHATIDYLINOSITOL-GLYCAN BIOSYNTHESIS CLASS F PROTEIN"/>
    <property type="match status" value="1"/>
</dbReference>
<accession>A0A4R6SJ03</accession>
<evidence type="ECO:0000313" key="4">
    <source>
        <dbReference type="Proteomes" id="UP000295176"/>
    </source>
</evidence>
<dbReference type="InterPro" id="IPR036291">
    <property type="entry name" value="NAD(P)-bd_dom_sf"/>
</dbReference>
<dbReference type="PANTHER" id="PTHR43157">
    <property type="entry name" value="PHOSPHATIDYLINOSITOL-GLYCAN BIOSYNTHESIS CLASS F PROTEIN-RELATED"/>
    <property type="match status" value="1"/>
</dbReference>
<keyword evidence="1" id="KW-0560">Oxidoreductase</keyword>
<dbReference type="GO" id="GO:0016491">
    <property type="term" value="F:oxidoreductase activity"/>
    <property type="evidence" value="ECO:0007669"/>
    <property type="project" value="UniProtKB-KW"/>
</dbReference>
<dbReference type="EMBL" id="SNXX01000002">
    <property type="protein sequence ID" value="TDQ04008.1"/>
    <property type="molecule type" value="Genomic_DNA"/>
</dbReference>
<proteinExistence type="inferred from homology"/>